<dbReference type="GO" id="GO:0005375">
    <property type="term" value="F:copper ion transmembrane transporter activity"/>
    <property type="evidence" value="ECO:0007669"/>
    <property type="project" value="UniProtKB-UniRule"/>
</dbReference>
<name>A0AAV5UAW5_9BILA</name>
<organism evidence="5 6">
    <name type="scientific">Pristionchus entomophagus</name>
    <dbReference type="NCBI Taxonomy" id="358040"/>
    <lineage>
        <taxon>Eukaryota</taxon>
        <taxon>Metazoa</taxon>
        <taxon>Ecdysozoa</taxon>
        <taxon>Nematoda</taxon>
        <taxon>Chromadorea</taxon>
        <taxon>Rhabditida</taxon>
        <taxon>Rhabditina</taxon>
        <taxon>Diplogasteromorpha</taxon>
        <taxon>Diplogasteroidea</taxon>
        <taxon>Neodiplogasteridae</taxon>
        <taxon>Pristionchus</taxon>
    </lineage>
</organism>
<gene>
    <name evidence="5" type="ORF">PENTCL1PPCAC_25664</name>
</gene>
<comment type="subcellular location">
    <subcellularLocation>
        <location evidence="4">Membrane</location>
        <topology evidence="4">Multi-pass membrane protein</topology>
    </subcellularLocation>
</comment>
<keyword evidence="4" id="KW-0406">Ion transport</keyword>
<dbReference type="PANTHER" id="PTHR12483:SF115">
    <property type="entry name" value="COPPER TRANSPORT PROTEIN"/>
    <property type="match status" value="1"/>
</dbReference>
<keyword evidence="3 4" id="KW-0472">Membrane</keyword>
<dbReference type="InterPro" id="IPR007274">
    <property type="entry name" value="Cop_transporter"/>
</dbReference>
<sequence>MWQYFHTKVNDLVLFEGWKVEEPGVMALACALTFLLGVIFEFVKWAKKRVVASLKLRQNPSDSPTPIQALFAAPHLVGTAFFVLQLSIGYLLMLIVMTFSVWLGVSVVAGATLGFIVFGDRS</sequence>
<protein>
    <recommendedName>
        <fullName evidence="4">Copper transport protein</fullName>
    </recommendedName>
</protein>
<keyword evidence="6" id="KW-1185">Reference proteome</keyword>
<dbReference type="AlphaFoldDB" id="A0AAV5UAW5"/>
<dbReference type="Proteomes" id="UP001432027">
    <property type="component" value="Unassembled WGS sequence"/>
</dbReference>
<keyword evidence="4" id="KW-0813">Transport</keyword>
<keyword evidence="4" id="KW-0187">Copper transport</keyword>
<dbReference type="GO" id="GO:0016020">
    <property type="term" value="C:membrane"/>
    <property type="evidence" value="ECO:0007669"/>
    <property type="project" value="UniProtKB-SubCell"/>
</dbReference>
<evidence type="ECO:0000256" key="4">
    <source>
        <dbReference type="RuleBase" id="RU367022"/>
    </source>
</evidence>
<keyword evidence="2 4" id="KW-1133">Transmembrane helix</keyword>
<evidence type="ECO:0000256" key="2">
    <source>
        <dbReference type="ARBA" id="ARBA00022989"/>
    </source>
</evidence>
<evidence type="ECO:0000313" key="6">
    <source>
        <dbReference type="Proteomes" id="UP001432027"/>
    </source>
</evidence>
<reference evidence="5" key="1">
    <citation type="submission" date="2023-10" db="EMBL/GenBank/DDBJ databases">
        <title>Genome assembly of Pristionchus species.</title>
        <authorList>
            <person name="Yoshida K."/>
            <person name="Sommer R.J."/>
        </authorList>
    </citation>
    <scope>NUCLEOTIDE SEQUENCE</scope>
    <source>
        <strain evidence="5">RS0144</strain>
    </source>
</reference>
<evidence type="ECO:0000256" key="1">
    <source>
        <dbReference type="ARBA" id="ARBA00022692"/>
    </source>
</evidence>
<accession>A0AAV5UAW5</accession>
<keyword evidence="1 4" id="KW-0812">Transmembrane</keyword>
<proteinExistence type="inferred from homology"/>
<feature type="transmembrane region" description="Helical" evidence="4">
    <location>
        <begin position="67"/>
        <end position="84"/>
    </location>
</feature>
<evidence type="ECO:0000256" key="3">
    <source>
        <dbReference type="ARBA" id="ARBA00023136"/>
    </source>
</evidence>
<dbReference type="Pfam" id="PF04145">
    <property type="entry name" value="Ctr"/>
    <property type="match status" value="1"/>
</dbReference>
<dbReference type="EMBL" id="BTSX01000006">
    <property type="protein sequence ID" value="GMT03490.1"/>
    <property type="molecule type" value="Genomic_DNA"/>
</dbReference>
<evidence type="ECO:0000313" key="5">
    <source>
        <dbReference type="EMBL" id="GMT03490.1"/>
    </source>
</evidence>
<feature type="transmembrane region" description="Helical" evidence="4">
    <location>
        <begin position="25"/>
        <end position="46"/>
    </location>
</feature>
<feature type="transmembrane region" description="Helical" evidence="4">
    <location>
        <begin position="90"/>
        <end position="118"/>
    </location>
</feature>
<comment type="caution">
    <text evidence="5">The sequence shown here is derived from an EMBL/GenBank/DDBJ whole genome shotgun (WGS) entry which is preliminary data.</text>
</comment>
<dbReference type="PANTHER" id="PTHR12483">
    <property type="entry name" value="SOLUTE CARRIER FAMILY 31 COPPER TRANSPORTERS"/>
    <property type="match status" value="1"/>
</dbReference>
<keyword evidence="4" id="KW-0186">Copper</keyword>
<comment type="similarity">
    <text evidence="4">Belongs to the copper transporter (Ctr) (TC 1.A.56) family. SLC31A subfamily.</text>
</comment>